<organism evidence="3 4">
    <name type="scientific">Rubrivivax gelatinosus</name>
    <name type="common">Rhodocyclus gelatinosus</name>
    <name type="synonym">Rhodopseudomonas gelatinosa</name>
    <dbReference type="NCBI Taxonomy" id="28068"/>
    <lineage>
        <taxon>Bacteria</taxon>
        <taxon>Pseudomonadati</taxon>
        <taxon>Pseudomonadota</taxon>
        <taxon>Betaproteobacteria</taxon>
        <taxon>Burkholderiales</taxon>
        <taxon>Sphaerotilaceae</taxon>
        <taxon>Rubrivivax</taxon>
    </lineage>
</organism>
<gene>
    <name evidence="3" type="ORF">EV684_106175</name>
</gene>
<dbReference type="Proteomes" id="UP000295106">
    <property type="component" value="Unassembled WGS sequence"/>
</dbReference>
<sequence>MFRTPQHGHAIGRAACRLLLAASACLAATAAAAQSWPDKPVRLVVTTPAGGPIDSLARIVGEAVARQTRQTVIIENKAGGSGAIALGYTIKQPADGYTLLITANAAFSLVPILRSMPYKPLEDFSFIGQLAYTPNVFAVASSVPARNMKELVALAKAQPGKLNYAMMLGVPHHLDFERFKKDTGTDIVLVPYTGGAPIVTGLLGGQVDVTLLNAPLFAEWARSGKLRVLATTARTRIAQMPDVPTLAEAGFGNLKLAEGSFYSLAAPAGMPRPLADRIYQVFSAALSSPEVRTKLQSIGFETSLRDGSALRADLAQEFGDNQALVKALNIKLSD</sequence>
<dbReference type="InterPro" id="IPR005064">
    <property type="entry name" value="BUG"/>
</dbReference>
<evidence type="ECO:0000313" key="4">
    <source>
        <dbReference type="Proteomes" id="UP000295106"/>
    </source>
</evidence>
<comment type="caution">
    <text evidence="3">The sequence shown here is derived from an EMBL/GenBank/DDBJ whole genome shotgun (WGS) entry which is preliminary data.</text>
</comment>
<feature type="signal peptide" evidence="2">
    <location>
        <begin position="1"/>
        <end position="27"/>
    </location>
</feature>
<dbReference type="Gene3D" id="3.40.190.10">
    <property type="entry name" value="Periplasmic binding protein-like II"/>
    <property type="match status" value="1"/>
</dbReference>
<dbReference type="InterPro" id="IPR042100">
    <property type="entry name" value="Bug_dom1"/>
</dbReference>
<evidence type="ECO:0000256" key="2">
    <source>
        <dbReference type="SAM" id="SignalP"/>
    </source>
</evidence>
<proteinExistence type="inferred from homology"/>
<dbReference type="RefSeq" id="WP_165908469.1">
    <property type="nucleotide sequence ID" value="NZ_CP181386.1"/>
</dbReference>
<dbReference type="EMBL" id="SLXD01000006">
    <property type="protein sequence ID" value="TCP02613.1"/>
    <property type="molecule type" value="Genomic_DNA"/>
</dbReference>
<protein>
    <submittedName>
        <fullName evidence="3">Tripartite-type tricarboxylate transporter receptor subunit TctC</fullName>
    </submittedName>
</protein>
<reference evidence="3 4" key="1">
    <citation type="submission" date="2019-03" db="EMBL/GenBank/DDBJ databases">
        <title>Genomic Encyclopedia of Type Strains, Phase IV (KMG-IV): sequencing the most valuable type-strain genomes for metagenomic binning, comparative biology and taxonomic classification.</title>
        <authorList>
            <person name="Goeker M."/>
        </authorList>
    </citation>
    <scope>NUCLEOTIDE SEQUENCE [LARGE SCALE GENOMIC DNA]</scope>
    <source>
        <strain evidence="3 4">DSM 1709</strain>
    </source>
</reference>
<name>A0A4R2MT11_RUBGE</name>
<dbReference type="GeneID" id="99683577"/>
<dbReference type="PANTHER" id="PTHR42928">
    <property type="entry name" value="TRICARBOXYLATE-BINDING PROTEIN"/>
    <property type="match status" value="1"/>
</dbReference>
<feature type="chain" id="PRO_5020272703" evidence="2">
    <location>
        <begin position="28"/>
        <end position="334"/>
    </location>
</feature>
<keyword evidence="2" id="KW-0732">Signal</keyword>
<dbReference type="PANTHER" id="PTHR42928:SF5">
    <property type="entry name" value="BLR1237 PROTEIN"/>
    <property type="match status" value="1"/>
</dbReference>
<dbReference type="CDD" id="cd07012">
    <property type="entry name" value="PBP2_Bug_TTT"/>
    <property type="match status" value="1"/>
</dbReference>
<dbReference type="Pfam" id="PF03401">
    <property type="entry name" value="TctC"/>
    <property type="match status" value="1"/>
</dbReference>
<dbReference type="SUPFAM" id="SSF53850">
    <property type="entry name" value="Periplasmic binding protein-like II"/>
    <property type="match status" value="1"/>
</dbReference>
<keyword evidence="3" id="KW-0675">Receptor</keyword>
<accession>A0A4R2MT11</accession>
<dbReference type="PIRSF" id="PIRSF017082">
    <property type="entry name" value="YflP"/>
    <property type="match status" value="1"/>
</dbReference>
<evidence type="ECO:0000313" key="3">
    <source>
        <dbReference type="EMBL" id="TCP02613.1"/>
    </source>
</evidence>
<dbReference type="AlphaFoldDB" id="A0A4R2MT11"/>
<dbReference type="Gene3D" id="3.40.190.150">
    <property type="entry name" value="Bordetella uptake gene, domain 1"/>
    <property type="match status" value="1"/>
</dbReference>
<comment type="similarity">
    <text evidence="1">Belongs to the UPF0065 (bug) family.</text>
</comment>
<evidence type="ECO:0000256" key="1">
    <source>
        <dbReference type="ARBA" id="ARBA00006987"/>
    </source>
</evidence>